<evidence type="ECO:0000313" key="2">
    <source>
        <dbReference type="Proteomes" id="UP000568380"/>
    </source>
</evidence>
<dbReference type="RefSeq" id="WP_184972159.1">
    <property type="nucleotide sequence ID" value="NZ_JACHIN010000016.1"/>
</dbReference>
<comment type="caution">
    <text evidence="1">The sequence shown here is derived from an EMBL/GenBank/DDBJ whole genome shotgun (WGS) entry which is preliminary data.</text>
</comment>
<dbReference type="Proteomes" id="UP000568380">
    <property type="component" value="Unassembled WGS sequence"/>
</dbReference>
<reference evidence="1 2" key="1">
    <citation type="submission" date="2020-08" db="EMBL/GenBank/DDBJ databases">
        <title>Genomic Encyclopedia of Type Strains, Phase IV (KMG-IV): sequencing the most valuable type-strain genomes for metagenomic binning, comparative biology and taxonomic classification.</title>
        <authorList>
            <person name="Goeker M."/>
        </authorList>
    </citation>
    <scope>NUCLEOTIDE SEQUENCE [LARGE SCALE GENOMIC DNA]</scope>
    <source>
        <strain evidence="1 2">DSM 45385</strain>
    </source>
</reference>
<protein>
    <submittedName>
        <fullName evidence="1">Uncharacterized protein</fullName>
    </submittedName>
</protein>
<sequence>MVRRWLSVAFAICATAILVVPPAAALVLPTPRAFVSNLDLDCFKTNPYQPPATTLTLRHLNPQLGDLPIQTVTVGAREQLCVPVAKNNVIPPPGVLDFVRFVDLSCYRITGPSLNRSIVLHHLNPVLQDQPRKQVVLNQPQQLCVPVAKNGVVPSAEVLSVIRHIDLECYGFTPNPVMNKTLNLRQLNPVLSNIPPANVQVLAARQLCVPVQKRGDVIPDATLNIVRWLDLEKYDLNAATTAPVTLNLRHLNPVLGQWPGETATLTGRSQLAVPVAKNGMVPPG</sequence>
<dbReference type="AlphaFoldDB" id="A0A7W8EKW7"/>
<dbReference type="EMBL" id="JACHIN010000016">
    <property type="protein sequence ID" value="MBB5083244.1"/>
    <property type="molecule type" value="Genomic_DNA"/>
</dbReference>
<keyword evidence="2" id="KW-1185">Reference proteome</keyword>
<gene>
    <name evidence="1" type="ORF">HNR40_008747</name>
</gene>
<organism evidence="1 2">
    <name type="scientific">Nonomuraea endophytica</name>
    <dbReference type="NCBI Taxonomy" id="714136"/>
    <lineage>
        <taxon>Bacteria</taxon>
        <taxon>Bacillati</taxon>
        <taxon>Actinomycetota</taxon>
        <taxon>Actinomycetes</taxon>
        <taxon>Streptosporangiales</taxon>
        <taxon>Streptosporangiaceae</taxon>
        <taxon>Nonomuraea</taxon>
    </lineage>
</organism>
<accession>A0A7W8EKW7</accession>
<proteinExistence type="predicted"/>
<evidence type="ECO:0000313" key="1">
    <source>
        <dbReference type="EMBL" id="MBB5083244.1"/>
    </source>
</evidence>
<name>A0A7W8EKW7_9ACTN</name>